<comment type="caution">
    <text evidence="4">The sequence shown here is derived from an EMBL/GenBank/DDBJ whole genome shotgun (WGS) entry which is preliminary data.</text>
</comment>
<evidence type="ECO:0000313" key="5">
    <source>
        <dbReference type="Proteomes" id="UP000823927"/>
    </source>
</evidence>
<keyword evidence="2" id="KW-1133">Transmembrane helix</keyword>
<proteinExistence type="predicted"/>
<evidence type="ECO:0000259" key="3">
    <source>
        <dbReference type="Pfam" id="PF13240"/>
    </source>
</evidence>
<dbReference type="InterPro" id="IPR026870">
    <property type="entry name" value="Zinc_ribbon_dom"/>
</dbReference>
<reference evidence="4" key="1">
    <citation type="submission" date="2020-10" db="EMBL/GenBank/DDBJ databases">
        <authorList>
            <person name="Gilroy R."/>
        </authorList>
    </citation>
    <scope>NUCLEOTIDE SEQUENCE</scope>
    <source>
        <strain evidence="4">CHK178-757</strain>
    </source>
</reference>
<evidence type="ECO:0000256" key="1">
    <source>
        <dbReference type="SAM" id="MobiDB-lite"/>
    </source>
</evidence>
<organism evidence="4 5">
    <name type="scientific">Candidatus Scybalocola faecigallinarum</name>
    <dbReference type="NCBI Taxonomy" id="2840941"/>
    <lineage>
        <taxon>Bacteria</taxon>
        <taxon>Bacillati</taxon>
        <taxon>Bacillota</taxon>
        <taxon>Clostridia</taxon>
        <taxon>Lachnospirales</taxon>
        <taxon>Lachnospiraceae</taxon>
        <taxon>Lachnospiraceae incertae sedis</taxon>
        <taxon>Candidatus Scybalocola (ex Gilroy et al. 2021)</taxon>
    </lineage>
</organism>
<accession>A0A9D1F2J0</accession>
<dbReference type="Pfam" id="PF13240">
    <property type="entry name" value="Zn_Ribbon_1"/>
    <property type="match status" value="1"/>
</dbReference>
<protein>
    <submittedName>
        <fullName evidence="4">Zinc ribbon domain-containing protein</fullName>
    </submittedName>
</protein>
<sequence length="564" mass="61785">MFCKNCGTQLNDDVKFCPRCGTPVMHPRKSSDTVGTGPDFQQQSWQQGQWNQAPQSGPEAPKTKKRSKKVVIIPAVCVAAVAVIGVGVFAMTRTNFFKSRFSSPASYYADVEQEAMNKAAEQAERSQDYLNQLTGFKANFTIEDAGLALFGAAGYDMTDALNGLKELELSYSQGTSGHLWGSQITLSSGDISLMTLNSVIDENTGDFYAKIPELSPDYLMWAAEDMAAAYGGDPQETFSNMMLPESFQLSPMISRYGEILLEYSDDVSRENSVITVNELEQDAICLTVTYDSQSLENMARACMETMKTDPQLKELLLWSGAYAYEVNGYGTAEDYYNEFIDSLTESIENMGEIPSDVYATMNVWVDSDGEIIGRTLDMTQNGESIQVFSYLTAVSHGQFASDMVISDDSGNNLILTGSGTLDGNVADGSFTLTGTNVPVLTIDVHDFNLDQRDKGYINGTFVFSQTGDPQMENYSLSVSCASDADTMDLSLSMLSNDVSLGALNVSFNQEKYSPVLPEGQYAYRIADPDDLEEYAANLDVDGFMSGLMQNAFLKFVLEASGYVY</sequence>
<name>A0A9D1F2J0_9FIRM</name>
<feature type="region of interest" description="Disordered" evidence="1">
    <location>
        <begin position="27"/>
        <end position="64"/>
    </location>
</feature>
<reference evidence="4" key="2">
    <citation type="journal article" date="2021" name="PeerJ">
        <title>Extensive microbial diversity within the chicken gut microbiome revealed by metagenomics and culture.</title>
        <authorList>
            <person name="Gilroy R."/>
            <person name="Ravi A."/>
            <person name="Getino M."/>
            <person name="Pursley I."/>
            <person name="Horton D.L."/>
            <person name="Alikhan N.F."/>
            <person name="Baker D."/>
            <person name="Gharbi K."/>
            <person name="Hall N."/>
            <person name="Watson M."/>
            <person name="Adriaenssens E.M."/>
            <person name="Foster-Nyarko E."/>
            <person name="Jarju S."/>
            <person name="Secka A."/>
            <person name="Antonio M."/>
            <person name="Oren A."/>
            <person name="Chaudhuri R.R."/>
            <person name="La Ragione R."/>
            <person name="Hildebrand F."/>
            <person name="Pallen M.J."/>
        </authorList>
    </citation>
    <scope>NUCLEOTIDE SEQUENCE</scope>
    <source>
        <strain evidence="4">CHK178-757</strain>
    </source>
</reference>
<dbReference type="EMBL" id="DVIT01000011">
    <property type="protein sequence ID" value="HIS46356.1"/>
    <property type="molecule type" value="Genomic_DNA"/>
</dbReference>
<feature type="domain" description="Zinc-ribbon" evidence="3">
    <location>
        <begin position="2"/>
        <end position="24"/>
    </location>
</feature>
<dbReference type="Proteomes" id="UP000823927">
    <property type="component" value="Unassembled WGS sequence"/>
</dbReference>
<keyword evidence="2" id="KW-0472">Membrane</keyword>
<feature type="compositionally biased region" description="Low complexity" evidence="1">
    <location>
        <begin position="41"/>
        <end position="57"/>
    </location>
</feature>
<evidence type="ECO:0000313" key="4">
    <source>
        <dbReference type="EMBL" id="HIS46356.1"/>
    </source>
</evidence>
<feature type="transmembrane region" description="Helical" evidence="2">
    <location>
        <begin position="70"/>
        <end position="91"/>
    </location>
</feature>
<evidence type="ECO:0000256" key="2">
    <source>
        <dbReference type="SAM" id="Phobius"/>
    </source>
</evidence>
<keyword evidence="2" id="KW-0812">Transmembrane</keyword>
<gene>
    <name evidence="4" type="ORF">IAB46_02165</name>
</gene>
<dbReference type="AlphaFoldDB" id="A0A9D1F2J0"/>